<dbReference type="Proteomes" id="UP000271817">
    <property type="component" value="Unassembled WGS sequence"/>
</dbReference>
<dbReference type="GO" id="GO:0000976">
    <property type="term" value="F:transcription cis-regulatory region binding"/>
    <property type="evidence" value="ECO:0007669"/>
    <property type="project" value="TreeGrafter"/>
</dbReference>
<dbReference type="Gene3D" id="1.10.10.60">
    <property type="entry name" value="Homeodomain-like"/>
    <property type="match status" value="1"/>
</dbReference>
<dbReference type="Proteomes" id="UP000050265">
    <property type="component" value="Unassembled WGS sequence"/>
</dbReference>
<evidence type="ECO:0000313" key="8">
    <source>
        <dbReference type="EMBL" id="RMU15435.1"/>
    </source>
</evidence>
<accession>A0A0N0GBC9</accession>
<keyword evidence="1" id="KW-0805">Transcription regulation</keyword>
<evidence type="ECO:0000256" key="2">
    <source>
        <dbReference type="ARBA" id="ARBA00023125"/>
    </source>
</evidence>
<dbReference type="Pfam" id="PF00440">
    <property type="entry name" value="TetR_N"/>
    <property type="match status" value="1"/>
</dbReference>
<dbReference type="InterPro" id="IPR036271">
    <property type="entry name" value="Tet_transcr_reg_TetR-rel_C_sf"/>
</dbReference>
<evidence type="ECO:0000256" key="4">
    <source>
        <dbReference type="PROSITE-ProRule" id="PRU00335"/>
    </source>
</evidence>
<dbReference type="SUPFAM" id="SSF48498">
    <property type="entry name" value="Tetracyclin repressor-like, C-terminal domain"/>
    <property type="match status" value="1"/>
</dbReference>
<evidence type="ECO:0000256" key="3">
    <source>
        <dbReference type="ARBA" id="ARBA00023163"/>
    </source>
</evidence>
<name>A0A0N0GBC9_PSEAV</name>
<dbReference type="EMBL" id="RBTW01000305">
    <property type="protein sequence ID" value="RMU15435.1"/>
    <property type="molecule type" value="Genomic_DNA"/>
</dbReference>
<keyword evidence="9" id="KW-1185">Reference proteome</keyword>
<dbReference type="PANTHER" id="PTHR30055">
    <property type="entry name" value="HTH-TYPE TRANSCRIPTIONAL REGULATOR RUTR"/>
    <property type="match status" value="1"/>
</dbReference>
<protein>
    <submittedName>
        <fullName evidence="7">TetR family transcriptional regulator</fullName>
    </submittedName>
</protein>
<dbReference type="GO" id="GO:0003700">
    <property type="term" value="F:DNA-binding transcription factor activity"/>
    <property type="evidence" value="ECO:0007669"/>
    <property type="project" value="TreeGrafter"/>
</dbReference>
<dbReference type="PATRIC" id="fig|53707.5.peg.5904"/>
<comment type="caution">
    <text evidence="7">The sequence shown here is derived from an EMBL/GenBank/DDBJ whole genome shotgun (WGS) entry which is preliminary data.</text>
</comment>
<dbReference type="InterPro" id="IPR011075">
    <property type="entry name" value="TetR_C"/>
</dbReference>
<reference evidence="7 10" key="2">
    <citation type="submission" date="2015-09" db="EMBL/GenBank/DDBJ databases">
        <title>Genome announcement of multiple Pseudomonas syringae strains.</title>
        <authorList>
            <person name="Thakur S."/>
            <person name="Wang P.W."/>
            <person name="Gong Y."/>
            <person name="Weir B.S."/>
            <person name="Guttman D.S."/>
        </authorList>
    </citation>
    <scope>NUCLEOTIDE SEQUENCE [LARGE SCALE GENOMIC DNA]</scope>
    <source>
        <strain evidence="7 10">ICMP3507</strain>
    </source>
</reference>
<dbReference type="InterPro" id="IPR050109">
    <property type="entry name" value="HTH-type_TetR-like_transc_reg"/>
</dbReference>
<evidence type="ECO:0000313" key="11">
    <source>
        <dbReference type="Proteomes" id="UP000271817"/>
    </source>
</evidence>
<dbReference type="InterPro" id="IPR001647">
    <property type="entry name" value="HTH_TetR"/>
</dbReference>
<evidence type="ECO:0000313" key="10">
    <source>
        <dbReference type="Proteomes" id="UP000050265"/>
    </source>
</evidence>
<reference evidence="6 9" key="3">
    <citation type="submission" date="2015-10" db="EMBL/GenBank/DDBJ databases">
        <title>Comparative genomics and high-throughput reverse genetic screens identify a new phytobacterial MAMP and an Arabidopsis receptor required for immune elicitation.</title>
        <authorList>
            <person name="Mott G.A."/>
            <person name="Thakur S."/>
            <person name="Wang P.W."/>
            <person name="Desveaux D."/>
            <person name="Guttman D.S."/>
        </authorList>
    </citation>
    <scope>NUCLEOTIDE SEQUENCE [LARGE SCALE GENOMIC DNA]</scope>
    <source>
        <strain evidence="6 9">107</strain>
    </source>
</reference>
<evidence type="ECO:0000313" key="7">
    <source>
        <dbReference type="EMBL" id="KPX63507.1"/>
    </source>
</evidence>
<dbReference type="AlphaFoldDB" id="A0A0N0GBC9"/>
<dbReference type="SUPFAM" id="SSF46689">
    <property type="entry name" value="Homeodomain-like"/>
    <property type="match status" value="1"/>
</dbReference>
<dbReference type="PANTHER" id="PTHR30055:SF148">
    <property type="entry name" value="TETR-FAMILY TRANSCRIPTIONAL REGULATOR"/>
    <property type="match status" value="1"/>
</dbReference>
<organism evidence="7 10">
    <name type="scientific">Pseudomonas amygdali pv. lachrymans</name>
    <name type="common">Pseudomonas syringae pv. lachrymans</name>
    <dbReference type="NCBI Taxonomy" id="53707"/>
    <lineage>
        <taxon>Bacteria</taxon>
        <taxon>Pseudomonadati</taxon>
        <taxon>Pseudomonadota</taxon>
        <taxon>Gammaproteobacteria</taxon>
        <taxon>Pseudomonadales</taxon>
        <taxon>Pseudomonadaceae</taxon>
        <taxon>Pseudomonas</taxon>
        <taxon>Pseudomonas amygdali</taxon>
    </lineage>
</organism>
<dbReference type="Pfam" id="PF16859">
    <property type="entry name" value="TetR_C_11"/>
    <property type="match status" value="1"/>
</dbReference>
<dbReference type="PROSITE" id="PS50977">
    <property type="entry name" value="HTH_TETR_2"/>
    <property type="match status" value="1"/>
</dbReference>
<proteinExistence type="predicted"/>
<gene>
    <name evidence="6" type="ORF">AC499_2572</name>
    <name evidence="7" type="ORF">ALO35_02179</name>
    <name evidence="8" type="ORF">ALP33_02133</name>
</gene>
<evidence type="ECO:0000256" key="1">
    <source>
        <dbReference type="ARBA" id="ARBA00023015"/>
    </source>
</evidence>
<keyword evidence="2 4" id="KW-0238">DNA-binding</keyword>
<dbReference type="Proteomes" id="UP000037943">
    <property type="component" value="Unassembled WGS sequence"/>
</dbReference>
<sequence>MAIKEAVRTGGRSARVQESIHRAVRDLLLEHDRSALSVPMIALRAGVTPSTIYRRWGDLTTLLADAAIEHLRPDAPIDQGSLHQDLLTWSEMYLDEMSSTPGRALMRDVVASTSGCVGRCAAMVREQLQVMIDRATARGEASPTADDLIDAIVAPMIYRILYSESAPTPERVRQWVERCLS</sequence>
<feature type="DNA-binding region" description="H-T-H motif" evidence="4">
    <location>
        <begin position="37"/>
        <end position="56"/>
    </location>
</feature>
<dbReference type="RefSeq" id="WP_002553247.1">
    <property type="nucleotide sequence ID" value="NZ_CP020351.1"/>
</dbReference>
<dbReference type="EMBL" id="LGLK01000016">
    <property type="protein sequence ID" value="KPC20981.1"/>
    <property type="molecule type" value="Genomic_DNA"/>
</dbReference>
<evidence type="ECO:0000259" key="5">
    <source>
        <dbReference type="PROSITE" id="PS50977"/>
    </source>
</evidence>
<dbReference type="InterPro" id="IPR009057">
    <property type="entry name" value="Homeodomain-like_sf"/>
</dbReference>
<reference evidence="8 11" key="4">
    <citation type="submission" date="2018-08" db="EMBL/GenBank/DDBJ databases">
        <title>Recombination of ecologically and evolutionarily significant loci maintains genetic cohesion in the Pseudomonas syringae species complex.</title>
        <authorList>
            <person name="Dillon M."/>
            <person name="Thakur S."/>
            <person name="Almeida R.N.D."/>
            <person name="Weir B.S."/>
            <person name="Guttman D.S."/>
        </authorList>
    </citation>
    <scope>NUCLEOTIDE SEQUENCE [LARGE SCALE GENOMIC DNA]</scope>
    <source>
        <strain evidence="8 11">ICMP 3402</strain>
    </source>
</reference>
<keyword evidence="3" id="KW-0804">Transcription</keyword>
<feature type="domain" description="HTH tetR-type" evidence="5">
    <location>
        <begin position="14"/>
        <end position="74"/>
    </location>
</feature>
<evidence type="ECO:0000313" key="6">
    <source>
        <dbReference type="EMBL" id="KPC20981.1"/>
    </source>
</evidence>
<dbReference type="GeneID" id="61870407"/>
<reference evidence="6 9" key="1">
    <citation type="submission" date="2015-07" db="EMBL/GenBank/DDBJ databases">
        <authorList>
            <person name="O'Brien H.E."/>
            <person name="Thakur S."/>
            <person name="Gong Y."/>
            <person name="Wang P.W."/>
            <person name="Guttman D.S."/>
        </authorList>
    </citation>
    <scope>NUCLEOTIDE SEQUENCE [LARGE SCALE GENOMIC DNA]</scope>
    <source>
        <strain evidence="6 9">107</strain>
    </source>
</reference>
<dbReference type="EMBL" id="LJQP01000321">
    <property type="protein sequence ID" value="KPX63507.1"/>
    <property type="molecule type" value="Genomic_DNA"/>
</dbReference>
<dbReference type="Gene3D" id="1.10.357.10">
    <property type="entry name" value="Tetracycline Repressor, domain 2"/>
    <property type="match status" value="1"/>
</dbReference>
<evidence type="ECO:0000313" key="9">
    <source>
        <dbReference type="Proteomes" id="UP000037943"/>
    </source>
</evidence>